<dbReference type="KEGG" id="bsg:IY72_14955"/>
<dbReference type="InterPro" id="IPR036390">
    <property type="entry name" value="WH_DNA-bd_sf"/>
</dbReference>
<reference evidence="7 8" key="1">
    <citation type="submission" date="2014-07" db="EMBL/GenBank/DDBJ databases">
        <authorList>
            <person name="Ledwaba M.B."/>
            <person name="Mafofo J."/>
            <person name="van Heerden H."/>
        </authorList>
    </citation>
    <scope>NUCLEOTIDE SEQUENCE [LARGE SCALE GENOMIC DNA]</scope>
    <source>
        <strain evidence="7 8">ZW046</strain>
    </source>
</reference>
<evidence type="ECO:0000256" key="4">
    <source>
        <dbReference type="ARBA" id="ARBA00023159"/>
    </source>
</evidence>
<protein>
    <recommendedName>
        <fullName evidence="6">HTH lysR-type domain-containing protein</fullName>
    </recommendedName>
</protein>
<dbReference type="PRINTS" id="PR00039">
    <property type="entry name" value="HTHLYSR"/>
</dbReference>
<evidence type="ECO:0000256" key="3">
    <source>
        <dbReference type="ARBA" id="ARBA00023125"/>
    </source>
</evidence>
<dbReference type="AlphaFoldDB" id="A0AAU8QGT2"/>
<keyword evidence="4" id="KW-0010">Activator</keyword>
<dbReference type="GO" id="GO:0003677">
    <property type="term" value="F:DNA binding"/>
    <property type="evidence" value="ECO:0007669"/>
    <property type="project" value="UniProtKB-KW"/>
</dbReference>
<dbReference type="KEGG" id="bsw:IY71_15000"/>
<dbReference type="Gene3D" id="1.10.10.10">
    <property type="entry name" value="Winged helix-like DNA-binding domain superfamily/Winged helix DNA-binding domain"/>
    <property type="match status" value="1"/>
</dbReference>
<comment type="similarity">
    <text evidence="1">Belongs to the LysR transcriptional regulatory family.</text>
</comment>
<dbReference type="SUPFAM" id="SSF46785">
    <property type="entry name" value="Winged helix' DNA-binding domain"/>
    <property type="match status" value="1"/>
</dbReference>
<evidence type="ECO:0000259" key="6">
    <source>
        <dbReference type="PROSITE" id="PS50931"/>
    </source>
</evidence>
<organism evidence="7 8">
    <name type="scientific">Brucella suis</name>
    <dbReference type="NCBI Taxonomy" id="29461"/>
    <lineage>
        <taxon>Bacteria</taxon>
        <taxon>Pseudomonadati</taxon>
        <taxon>Pseudomonadota</taxon>
        <taxon>Alphaproteobacteria</taxon>
        <taxon>Hyphomicrobiales</taxon>
        <taxon>Brucellaceae</taxon>
        <taxon>Brucella/Ochrobactrum group</taxon>
        <taxon>Brucella</taxon>
    </lineage>
</organism>
<name>A0AAU8QGT2_BRUSS</name>
<gene>
    <name evidence="7" type="ORF">IY72_14955</name>
</gene>
<dbReference type="SUPFAM" id="SSF53850">
    <property type="entry name" value="Periplasmic binding protein-like II"/>
    <property type="match status" value="1"/>
</dbReference>
<evidence type="ECO:0000256" key="2">
    <source>
        <dbReference type="ARBA" id="ARBA00023015"/>
    </source>
</evidence>
<sequence length="216" mass="24258">MDISQLRTLIYVAELGSLSKAADRLRIAQPALSRQIRLLEQELGTRLFDRHGRGMIATEKGHDVLRHAQRIMAEMEEIRVLAQDENAPLRGHVSIGMPPTASDILSEPLVSTFQETHPDATLRIVNAYSGYLVDWLHRGDIDAAILYNPKNARSFHIQPLLEEALSSLVLQISIRYEAVRLLSANWKRNVCFYPVSGTACGHCLKNTHKKRVSPST</sequence>
<dbReference type="FunFam" id="1.10.10.10:FF:000001">
    <property type="entry name" value="LysR family transcriptional regulator"/>
    <property type="match status" value="1"/>
</dbReference>
<dbReference type="GO" id="GO:2000142">
    <property type="term" value="P:regulation of DNA-templated transcription initiation"/>
    <property type="evidence" value="ECO:0007669"/>
    <property type="project" value="TreeGrafter"/>
</dbReference>
<keyword evidence="2" id="KW-0805">Transcription regulation</keyword>
<keyword evidence="3" id="KW-0238">DNA-binding</keyword>
<dbReference type="InterPro" id="IPR036388">
    <property type="entry name" value="WH-like_DNA-bd_sf"/>
</dbReference>
<dbReference type="Pfam" id="PF00126">
    <property type="entry name" value="HTH_1"/>
    <property type="match status" value="1"/>
</dbReference>
<accession>A0AAU8QGT2</accession>
<evidence type="ECO:0000256" key="1">
    <source>
        <dbReference type="ARBA" id="ARBA00009437"/>
    </source>
</evidence>
<dbReference type="EMBL" id="CP009097">
    <property type="protein sequence ID" value="AIN89134.1"/>
    <property type="molecule type" value="Genomic_DNA"/>
</dbReference>
<dbReference type="Proteomes" id="UP000029248">
    <property type="component" value="Chromosome 2"/>
</dbReference>
<dbReference type="Pfam" id="PF03466">
    <property type="entry name" value="LysR_substrate"/>
    <property type="match status" value="1"/>
</dbReference>
<dbReference type="PANTHER" id="PTHR30293">
    <property type="entry name" value="TRANSCRIPTIONAL REGULATORY PROTEIN NAC-RELATED"/>
    <property type="match status" value="1"/>
</dbReference>
<evidence type="ECO:0000256" key="5">
    <source>
        <dbReference type="ARBA" id="ARBA00023163"/>
    </source>
</evidence>
<evidence type="ECO:0000313" key="7">
    <source>
        <dbReference type="EMBL" id="AIN89134.1"/>
    </source>
</evidence>
<dbReference type="Gene3D" id="3.40.190.10">
    <property type="entry name" value="Periplasmic binding protein-like II"/>
    <property type="match status" value="1"/>
</dbReference>
<dbReference type="PROSITE" id="PS50931">
    <property type="entry name" value="HTH_LYSR"/>
    <property type="match status" value="1"/>
</dbReference>
<dbReference type="GO" id="GO:0003700">
    <property type="term" value="F:DNA-binding transcription factor activity"/>
    <property type="evidence" value="ECO:0007669"/>
    <property type="project" value="InterPro"/>
</dbReference>
<dbReference type="PANTHER" id="PTHR30293:SF0">
    <property type="entry name" value="NITROGEN ASSIMILATION REGULATORY PROTEIN NAC"/>
    <property type="match status" value="1"/>
</dbReference>
<proteinExistence type="inferred from homology"/>
<dbReference type="InterPro" id="IPR000847">
    <property type="entry name" value="LysR_HTH_N"/>
</dbReference>
<evidence type="ECO:0000313" key="8">
    <source>
        <dbReference type="Proteomes" id="UP000029248"/>
    </source>
</evidence>
<dbReference type="InterPro" id="IPR005119">
    <property type="entry name" value="LysR_subst-bd"/>
</dbReference>
<keyword evidence="5" id="KW-0804">Transcription</keyword>
<reference evidence="7 8" key="2">
    <citation type="submission" date="2014-09" db="EMBL/GenBank/DDBJ databases">
        <title>Genome announcement of three Brucella strains isolated from bovine in Zimbabwe.</title>
        <authorList>
            <person name="Ledwaba M.M.B."/>
            <person name="Mafofo J.J."/>
            <person name="van Heerden H.H."/>
        </authorList>
    </citation>
    <scope>NUCLEOTIDE SEQUENCE [LARGE SCALE GENOMIC DNA]</scope>
    <source>
        <strain evidence="7 8">ZW046</strain>
    </source>
</reference>
<feature type="domain" description="HTH lysR-type" evidence="6">
    <location>
        <begin position="1"/>
        <end position="58"/>
    </location>
</feature>